<evidence type="ECO:0000313" key="1">
    <source>
        <dbReference type="EMBL" id="EFX77816.1"/>
    </source>
</evidence>
<proteinExistence type="predicted"/>
<accession>E9GRR0</accession>
<dbReference type="InParanoid" id="E9GRR0"/>
<dbReference type="HOGENOM" id="CLU_746530_0_0_1"/>
<keyword evidence="2" id="KW-1185">Reference proteome</keyword>
<dbReference type="EMBL" id="GL732560">
    <property type="protein sequence ID" value="EFX77816.1"/>
    <property type="molecule type" value="Genomic_DNA"/>
</dbReference>
<organism evidence="1 2">
    <name type="scientific">Daphnia pulex</name>
    <name type="common">Water flea</name>
    <dbReference type="NCBI Taxonomy" id="6669"/>
    <lineage>
        <taxon>Eukaryota</taxon>
        <taxon>Metazoa</taxon>
        <taxon>Ecdysozoa</taxon>
        <taxon>Arthropoda</taxon>
        <taxon>Crustacea</taxon>
        <taxon>Branchiopoda</taxon>
        <taxon>Diplostraca</taxon>
        <taxon>Cladocera</taxon>
        <taxon>Anomopoda</taxon>
        <taxon>Daphniidae</taxon>
        <taxon>Daphnia</taxon>
    </lineage>
</organism>
<gene>
    <name evidence="1" type="ORF">DAPPUDRAFT_105759</name>
</gene>
<dbReference type="OrthoDB" id="10534594at2759"/>
<sequence length="371" mass="41558">MDIEINLVETLKAGDKVIAHLIKKVEAAKNAKTLLAQATHCREILYVLRDYSPTYKRCGPKFLLAKFSMDWERGNDLGGWEYGNSKSRILQLVARNNIDLSMRETSWPRQNRTVFRCSLYIPDAFEVSWVEAMATWPLQNLNVFTALFVEVYKKTKEKNVHCFVSQKANSKNVIIFFNTVQGLQPSLRKPLQTLNGQNPRVLGKKKSLQITTTVQHTTKDNENVVPINHCSTNSNIGCATNVMLNQPQTECLREDRRNGSCMVIEETNDNAVIYSLTKDNDVVDAINHSHHGCGSNPLCLNIQESECSVESLCMDIQETNDTALVNETITTDTSPVYSPTEDLVTVVTSSQSSTLPDLGCVLNPLSLNAQE</sequence>
<dbReference type="Proteomes" id="UP000000305">
    <property type="component" value="Unassembled WGS sequence"/>
</dbReference>
<dbReference type="KEGG" id="dpx:DAPPUDRAFT_105759"/>
<name>E9GRR0_DAPPU</name>
<reference evidence="1 2" key="1">
    <citation type="journal article" date="2011" name="Science">
        <title>The ecoresponsive genome of Daphnia pulex.</title>
        <authorList>
            <person name="Colbourne J.K."/>
            <person name="Pfrender M.E."/>
            <person name="Gilbert D."/>
            <person name="Thomas W.K."/>
            <person name="Tucker A."/>
            <person name="Oakley T.H."/>
            <person name="Tokishita S."/>
            <person name="Aerts A."/>
            <person name="Arnold G.J."/>
            <person name="Basu M.K."/>
            <person name="Bauer D.J."/>
            <person name="Caceres C.E."/>
            <person name="Carmel L."/>
            <person name="Casola C."/>
            <person name="Choi J.H."/>
            <person name="Detter J.C."/>
            <person name="Dong Q."/>
            <person name="Dusheyko S."/>
            <person name="Eads B.D."/>
            <person name="Frohlich T."/>
            <person name="Geiler-Samerotte K.A."/>
            <person name="Gerlach D."/>
            <person name="Hatcher P."/>
            <person name="Jogdeo S."/>
            <person name="Krijgsveld J."/>
            <person name="Kriventseva E.V."/>
            <person name="Kultz D."/>
            <person name="Laforsch C."/>
            <person name="Lindquist E."/>
            <person name="Lopez J."/>
            <person name="Manak J.R."/>
            <person name="Muller J."/>
            <person name="Pangilinan J."/>
            <person name="Patwardhan R.P."/>
            <person name="Pitluck S."/>
            <person name="Pritham E.J."/>
            <person name="Rechtsteiner A."/>
            <person name="Rho M."/>
            <person name="Rogozin I.B."/>
            <person name="Sakarya O."/>
            <person name="Salamov A."/>
            <person name="Schaack S."/>
            <person name="Shapiro H."/>
            <person name="Shiga Y."/>
            <person name="Skalitzky C."/>
            <person name="Smith Z."/>
            <person name="Souvorov A."/>
            <person name="Sung W."/>
            <person name="Tang Z."/>
            <person name="Tsuchiya D."/>
            <person name="Tu H."/>
            <person name="Vos H."/>
            <person name="Wang M."/>
            <person name="Wolf Y.I."/>
            <person name="Yamagata H."/>
            <person name="Yamada T."/>
            <person name="Ye Y."/>
            <person name="Shaw J.R."/>
            <person name="Andrews J."/>
            <person name="Crease T.J."/>
            <person name="Tang H."/>
            <person name="Lucas S.M."/>
            <person name="Robertson H.M."/>
            <person name="Bork P."/>
            <person name="Koonin E.V."/>
            <person name="Zdobnov E.M."/>
            <person name="Grigoriev I.V."/>
            <person name="Lynch M."/>
            <person name="Boore J.L."/>
        </authorList>
    </citation>
    <scope>NUCLEOTIDE SEQUENCE [LARGE SCALE GENOMIC DNA]</scope>
</reference>
<dbReference type="AlphaFoldDB" id="E9GRR0"/>
<evidence type="ECO:0000313" key="2">
    <source>
        <dbReference type="Proteomes" id="UP000000305"/>
    </source>
</evidence>
<protein>
    <submittedName>
        <fullName evidence="1">Uncharacterized protein</fullName>
    </submittedName>
</protein>